<dbReference type="RefSeq" id="WP_089122073.1">
    <property type="nucleotide sequence ID" value="NZ_BCMI01000043.1"/>
</dbReference>
<reference evidence="1 2" key="1">
    <citation type="submission" date="2015-11" db="EMBL/GenBank/DDBJ databases">
        <title>Draft genome sequences of new species of the genus Lactobacillus isolated from orchardgrass silage.</title>
        <authorList>
            <person name="Tohno M."/>
            <person name="Tanizawa Y."/>
            <person name="Arita M."/>
        </authorList>
    </citation>
    <scope>NUCLEOTIDE SEQUENCE [LARGE SCALE GENOMIC DNA]</scope>
    <source>
        <strain evidence="1 2">IWT25</strain>
    </source>
</reference>
<evidence type="ECO:0000313" key="1">
    <source>
        <dbReference type="EMBL" id="GAX07190.1"/>
    </source>
</evidence>
<comment type="caution">
    <text evidence="1">The sequence shown here is derived from an EMBL/GenBank/DDBJ whole genome shotgun (WGS) entry which is preliminary data.</text>
</comment>
<dbReference type="Proteomes" id="UP000198414">
    <property type="component" value="Unassembled WGS sequence"/>
</dbReference>
<accession>A0A1Z5IZD0</accession>
<dbReference type="EMBL" id="BCMI01000043">
    <property type="protein sequence ID" value="GAX07190.1"/>
    <property type="molecule type" value="Genomic_DNA"/>
</dbReference>
<organism evidence="1 2">
    <name type="scientific">Secundilactobacillus pentosiphilus</name>
    <dbReference type="NCBI Taxonomy" id="1714682"/>
    <lineage>
        <taxon>Bacteria</taxon>
        <taxon>Bacillati</taxon>
        <taxon>Bacillota</taxon>
        <taxon>Bacilli</taxon>
        <taxon>Lactobacillales</taxon>
        <taxon>Lactobacillaceae</taxon>
        <taxon>Secundilactobacillus</taxon>
    </lineage>
</organism>
<name>A0A1Z5IZD0_9LACO</name>
<sequence length="88" mass="9977">MNKDIDTKKIVEAKWKDNNESVNFIRADATLDSAEQMIHFFGRNASTVHAGTNLLLVKFEGDAEWSEKEVTLFGDSSESETVMYFVNN</sequence>
<protein>
    <submittedName>
        <fullName evidence="1">Uncharacterized protein</fullName>
    </submittedName>
</protein>
<gene>
    <name evidence="1" type="ORF">IWT25_02538</name>
</gene>
<dbReference type="AlphaFoldDB" id="A0A1Z5IZD0"/>
<evidence type="ECO:0000313" key="2">
    <source>
        <dbReference type="Proteomes" id="UP000198414"/>
    </source>
</evidence>
<proteinExistence type="predicted"/>